<dbReference type="EMBL" id="CP098609">
    <property type="protein sequence ID" value="USC49735.1"/>
    <property type="molecule type" value="Genomic_DNA"/>
</dbReference>
<dbReference type="Proteomes" id="UP001056079">
    <property type="component" value="Chromosome"/>
</dbReference>
<evidence type="ECO:0000313" key="2">
    <source>
        <dbReference type="Proteomes" id="UP001056079"/>
    </source>
</evidence>
<accession>A0ABY4UZJ4</accession>
<reference evidence="1" key="1">
    <citation type="submission" date="2021-08" db="EMBL/GenBank/DDBJ databases">
        <title>DNA methylation of m4C regulates biosynthesis of daptomycin in Streptomyces roseosporus L30.</title>
        <authorList>
            <person name="Fang J.-L."/>
        </authorList>
    </citation>
    <scope>NUCLEOTIDE SEQUENCE</scope>
    <source>
        <strain evidence="1">L30</strain>
    </source>
</reference>
<sequence>MSASAAAAALAALTDDAPAWLPAVDHWEIARDGDRWNVSGQLDTADGSLGEAGAYRLLVPVADRFETPLGDDGRVIRAEFSHFGTPVSIWFLRPVLRWLVPEQCATCPTKLGDPGVAYVRLGDGSREAPVICVECRDRMHAAWVLTQRAQLVAARRAAFEVLLADTGVQRPLWRACFTELDGGEYPNAIAPVCTSDEHDGDDPTVYDCCPDTVIEVESHKLGAYLVELLNADAEAPQLFVPSQRQGGAK</sequence>
<organism evidence="1 2">
    <name type="scientific">Streptomyces filamentosus</name>
    <name type="common">Streptomyces roseosporus</name>
    <dbReference type="NCBI Taxonomy" id="67294"/>
    <lineage>
        <taxon>Bacteria</taxon>
        <taxon>Bacillati</taxon>
        <taxon>Actinomycetota</taxon>
        <taxon>Actinomycetes</taxon>
        <taxon>Kitasatosporales</taxon>
        <taxon>Streptomycetaceae</taxon>
        <taxon>Streptomyces</taxon>
    </lineage>
</organism>
<gene>
    <name evidence="1" type="ORF">K7395_24930</name>
</gene>
<keyword evidence="2" id="KW-1185">Reference proteome</keyword>
<name>A0ABY4UZJ4_STRFL</name>
<protein>
    <submittedName>
        <fullName evidence="1">Uncharacterized protein</fullName>
    </submittedName>
</protein>
<dbReference type="RefSeq" id="WP_010070731.1">
    <property type="nucleotide sequence ID" value="NZ_CP098609.1"/>
</dbReference>
<evidence type="ECO:0000313" key="1">
    <source>
        <dbReference type="EMBL" id="USC49735.1"/>
    </source>
</evidence>
<proteinExistence type="predicted"/>